<evidence type="ECO:0000313" key="3">
    <source>
        <dbReference type="EMBL" id="KAA0023001.1"/>
    </source>
</evidence>
<name>A0A5A7SFI5_9NOCA</name>
<dbReference type="GO" id="GO:0016491">
    <property type="term" value="F:oxidoreductase activity"/>
    <property type="evidence" value="ECO:0007669"/>
    <property type="project" value="InterPro"/>
</dbReference>
<dbReference type="GO" id="GO:0005886">
    <property type="term" value="C:plasma membrane"/>
    <property type="evidence" value="ECO:0007669"/>
    <property type="project" value="TreeGrafter"/>
</dbReference>
<dbReference type="Proteomes" id="UP000322244">
    <property type="component" value="Unassembled WGS sequence"/>
</dbReference>
<evidence type="ECO:0000313" key="4">
    <source>
        <dbReference type="Proteomes" id="UP000322244"/>
    </source>
</evidence>
<evidence type="ECO:0000256" key="1">
    <source>
        <dbReference type="ARBA" id="ARBA00008710"/>
    </source>
</evidence>
<dbReference type="AlphaFoldDB" id="A0A5A7SFI5"/>
<comment type="caution">
    <text evidence="3">The sequence shown here is derived from an EMBL/GenBank/DDBJ whole genome shotgun (WGS) entry which is preliminary data.</text>
</comment>
<dbReference type="GO" id="GO:0070967">
    <property type="term" value="F:coenzyme F420 binding"/>
    <property type="evidence" value="ECO:0007669"/>
    <property type="project" value="TreeGrafter"/>
</dbReference>
<dbReference type="EMBL" id="VLNY01000004">
    <property type="protein sequence ID" value="KAA0023001.1"/>
    <property type="molecule type" value="Genomic_DNA"/>
</dbReference>
<dbReference type="Gene3D" id="2.30.110.10">
    <property type="entry name" value="Electron Transport, Fmn-binding Protein, Chain A"/>
    <property type="match status" value="1"/>
</dbReference>
<comment type="catalytic activity">
    <reaction evidence="2">
        <text>oxidized coenzyme F420-(gamma-L-Glu)(n) + a quinol + H(+) = reduced coenzyme F420-(gamma-L-Glu)(n) + a quinone</text>
        <dbReference type="Rhea" id="RHEA:39663"/>
        <dbReference type="Rhea" id="RHEA-COMP:12939"/>
        <dbReference type="Rhea" id="RHEA-COMP:14378"/>
        <dbReference type="ChEBI" id="CHEBI:15378"/>
        <dbReference type="ChEBI" id="CHEBI:24646"/>
        <dbReference type="ChEBI" id="CHEBI:132124"/>
        <dbReference type="ChEBI" id="CHEBI:133980"/>
        <dbReference type="ChEBI" id="CHEBI:139511"/>
    </reaction>
</comment>
<dbReference type="Pfam" id="PF04075">
    <property type="entry name" value="F420H2_quin_red"/>
    <property type="match status" value="1"/>
</dbReference>
<protein>
    <submittedName>
        <fullName evidence="3">Nitroreductase family deazaflavin-dependent oxidoreductase</fullName>
    </submittedName>
</protein>
<gene>
    <name evidence="3" type="ORF">FOY51_10910</name>
</gene>
<dbReference type="NCBIfam" id="TIGR00026">
    <property type="entry name" value="hi_GC_TIGR00026"/>
    <property type="match status" value="1"/>
</dbReference>
<dbReference type="OrthoDB" id="8225825at2"/>
<dbReference type="PANTHER" id="PTHR39428:SF1">
    <property type="entry name" value="F420H(2)-DEPENDENT QUINONE REDUCTASE RV1261C"/>
    <property type="match status" value="1"/>
</dbReference>
<keyword evidence="4" id="KW-1185">Reference proteome</keyword>
<reference evidence="3 4" key="1">
    <citation type="submission" date="2019-07" db="EMBL/GenBank/DDBJ databases">
        <title>Rhodococcus cavernicolus sp. nov., isolated from a cave.</title>
        <authorList>
            <person name="Lee S.D."/>
        </authorList>
    </citation>
    <scope>NUCLEOTIDE SEQUENCE [LARGE SCALE GENOMIC DNA]</scope>
    <source>
        <strain evidence="3 4">C1-24</strain>
    </source>
</reference>
<comment type="similarity">
    <text evidence="1">Belongs to the F420H(2)-dependent quinone reductase family.</text>
</comment>
<dbReference type="PANTHER" id="PTHR39428">
    <property type="entry name" value="F420H(2)-DEPENDENT QUINONE REDUCTASE RV1261C"/>
    <property type="match status" value="1"/>
</dbReference>
<dbReference type="RefSeq" id="WP_149430259.1">
    <property type="nucleotide sequence ID" value="NZ_VLNY01000004.1"/>
</dbReference>
<dbReference type="InterPro" id="IPR012349">
    <property type="entry name" value="Split_barrel_FMN-bd"/>
</dbReference>
<dbReference type="InterPro" id="IPR004378">
    <property type="entry name" value="F420H2_quin_Rdtase"/>
</dbReference>
<accession>A0A5A7SFI5</accession>
<proteinExistence type="inferred from homology"/>
<evidence type="ECO:0000256" key="2">
    <source>
        <dbReference type="ARBA" id="ARBA00049106"/>
    </source>
</evidence>
<sequence length="161" mass="18514">MSRNPIQKVARRIGTYPWLMRLAPQITWTEATVRRLTNDRVSVVGIAGLPSIQITVLGRRTGLPRTTSLLYVPYDDDSYLVTGSNWGRPKHPVWTVNLMNAETATVRLGKEMFQASVRLIDGVERKLAWDAIVEFWPGYEMEYELAGHREFRIIQLRRISS</sequence>
<organism evidence="3 4">
    <name type="scientific">Antrihabitans cavernicola</name>
    <dbReference type="NCBI Taxonomy" id="2495913"/>
    <lineage>
        <taxon>Bacteria</taxon>
        <taxon>Bacillati</taxon>
        <taxon>Actinomycetota</taxon>
        <taxon>Actinomycetes</taxon>
        <taxon>Mycobacteriales</taxon>
        <taxon>Nocardiaceae</taxon>
        <taxon>Antrihabitans</taxon>
    </lineage>
</organism>